<accession>A0A2I1HA95</accession>
<feature type="region of interest" description="Disordered" evidence="1">
    <location>
        <begin position="147"/>
        <end position="193"/>
    </location>
</feature>
<proteinExistence type="predicted"/>
<keyword evidence="3" id="KW-1185">Reference proteome</keyword>
<organism evidence="2 3">
    <name type="scientific">Rhizophagus irregularis</name>
    <dbReference type="NCBI Taxonomy" id="588596"/>
    <lineage>
        <taxon>Eukaryota</taxon>
        <taxon>Fungi</taxon>
        <taxon>Fungi incertae sedis</taxon>
        <taxon>Mucoromycota</taxon>
        <taxon>Glomeromycotina</taxon>
        <taxon>Glomeromycetes</taxon>
        <taxon>Glomerales</taxon>
        <taxon>Glomeraceae</taxon>
        <taxon>Rhizophagus</taxon>
    </lineage>
</organism>
<feature type="compositionally biased region" description="Basic and acidic residues" evidence="1">
    <location>
        <begin position="181"/>
        <end position="193"/>
    </location>
</feature>
<feature type="region of interest" description="Disordered" evidence="1">
    <location>
        <begin position="109"/>
        <end position="131"/>
    </location>
</feature>
<evidence type="ECO:0000313" key="3">
    <source>
        <dbReference type="Proteomes" id="UP000234323"/>
    </source>
</evidence>
<dbReference type="AlphaFoldDB" id="A0A2I1HA95"/>
<comment type="caution">
    <text evidence="2">The sequence shown here is derived from an EMBL/GenBank/DDBJ whole genome shotgun (WGS) entry which is preliminary data.</text>
</comment>
<evidence type="ECO:0000256" key="1">
    <source>
        <dbReference type="SAM" id="MobiDB-lite"/>
    </source>
</evidence>
<dbReference type="EMBL" id="LLXI01001970">
    <property type="protein sequence ID" value="PKY55803.1"/>
    <property type="molecule type" value="Genomic_DNA"/>
</dbReference>
<gene>
    <name evidence="2" type="ORF">RhiirA4_475537</name>
</gene>
<reference evidence="2 3" key="1">
    <citation type="submission" date="2015-10" db="EMBL/GenBank/DDBJ databases">
        <title>Genome analyses suggest a sexual origin of heterokaryosis in a supposedly ancient asexual fungus.</title>
        <authorList>
            <person name="Ropars J."/>
            <person name="Sedzielewska K."/>
            <person name="Noel J."/>
            <person name="Charron P."/>
            <person name="Farinelli L."/>
            <person name="Marton T."/>
            <person name="Kruger M."/>
            <person name="Pelin A."/>
            <person name="Brachmann A."/>
            <person name="Corradi N."/>
        </authorList>
    </citation>
    <scope>NUCLEOTIDE SEQUENCE [LARGE SCALE GENOMIC DNA]</scope>
    <source>
        <strain evidence="2 3">A4</strain>
    </source>
</reference>
<name>A0A2I1HA95_9GLOM</name>
<feature type="compositionally biased region" description="Basic residues" evidence="1">
    <location>
        <begin position="147"/>
        <end position="171"/>
    </location>
</feature>
<evidence type="ECO:0000313" key="2">
    <source>
        <dbReference type="EMBL" id="PKY55803.1"/>
    </source>
</evidence>
<feature type="compositionally biased region" description="Basic residues" evidence="1">
    <location>
        <begin position="113"/>
        <end position="122"/>
    </location>
</feature>
<feature type="region of interest" description="Disordered" evidence="1">
    <location>
        <begin position="1"/>
        <end position="21"/>
    </location>
</feature>
<dbReference type="Proteomes" id="UP000234323">
    <property type="component" value="Unassembled WGS sequence"/>
</dbReference>
<sequence>MAKPDAKTSAKNSQKEKKSFEPEVTQILTGYDAIRKELERIQDIIVYNILRKLVGYFENWETTLKALDSPPVTLPSGKELKWCRHSIPNLKKARSKLKAKNTQTKTNLLKHPSVQKKAKNTSRNKDHDKDNKEFFIPEGKELKWYRHSIPHLKKAQSKPKAKNTLNKKKSGKTVEESAYLEEGKEFLKEQKTK</sequence>
<protein>
    <submittedName>
        <fullName evidence="2">Uncharacterized protein</fullName>
    </submittedName>
</protein>